<sequence>MLTNVSFLSPSQTLIVLGCFFFAGVQRTRVLSPLTALQPLPGVIRIRSSIVTVFPLEVTVTAFVEPAAAVNRTVVPETRATPVAEADAGLANSPLAAIAVVAAATVCNHRLPCMVILPVAEDDRTRPYRRRSSEPAQQ</sequence>
<evidence type="ECO:0008006" key="3">
    <source>
        <dbReference type="Google" id="ProtNLM"/>
    </source>
</evidence>
<gene>
    <name evidence="1" type="ORF">Aco03nite_066050</name>
</gene>
<evidence type="ECO:0000313" key="2">
    <source>
        <dbReference type="Proteomes" id="UP000612282"/>
    </source>
</evidence>
<reference evidence="1 2" key="1">
    <citation type="submission" date="2021-01" db="EMBL/GenBank/DDBJ databases">
        <title>Whole genome shotgun sequence of Actinoplanes couchii NBRC 106145.</title>
        <authorList>
            <person name="Komaki H."/>
            <person name="Tamura T."/>
        </authorList>
    </citation>
    <scope>NUCLEOTIDE SEQUENCE [LARGE SCALE GENOMIC DNA]</scope>
    <source>
        <strain evidence="1 2">NBRC 106145</strain>
    </source>
</reference>
<evidence type="ECO:0000313" key="1">
    <source>
        <dbReference type="EMBL" id="GID58201.1"/>
    </source>
</evidence>
<keyword evidence="2" id="KW-1185">Reference proteome</keyword>
<organism evidence="1 2">
    <name type="scientific">Actinoplanes couchii</name>
    <dbReference type="NCBI Taxonomy" id="403638"/>
    <lineage>
        <taxon>Bacteria</taxon>
        <taxon>Bacillati</taxon>
        <taxon>Actinomycetota</taxon>
        <taxon>Actinomycetes</taxon>
        <taxon>Micromonosporales</taxon>
        <taxon>Micromonosporaceae</taxon>
        <taxon>Actinoplanes</taxon>
    </lineage>
</organism>
<protein>
    <recommendedName>
        <fullName evidence="3">Secreted protein</fullName>
    </recommendedName>
</protein>
<name>A0ABQ3XI81_9ACTN</name>
<comment type="caution">
    <text evidence="1">The sequence shown here is derived from an EMBL/GenBank/DDBJ whole genome shotgun (WGS) entry which is preliminary data.</text>
</comment>
<dbReference type="EMBL" id="BOMG01000082">
    <property type="protein sequence ID" value="GID58201.1"/>
    <property type="molecule type" value="Genomic_DNA"/>
</dbReference>
<dbReference type="RefSeq" id="WP_203802079.1">
    <property type="nucleotide sequence ID" value="NZ_BAAAQE010000006.1"/>
</dbReference>
<proteinExistence type="predicted"/>
<accession>A0ABQ3XI81</accession>
<dbReference type="Proteomes" id="UP000612282">
    <property type="component" value="Unassembled WGS sequence"/>
</dbReference>